<dbReference type="EMBL" id="AP025183">
    <property type="protein sequence ID" value="BDB52443.1"/>
    <property type="molecule type" value="Genomic_DNA"/>
</dbReference>
<organism evidence="1 2">
    <name type="scientific">Flavobacterium ammonificans</name>
    <dbReference type="NCBI Taxonomy" id="1751056"/>
    <lineage>
        <taxon>Bacteria</taxon>
        <taxon>Pseudomonadati</taxon>
        <taxon>Bacteroidota</taxon>
        <taxon>Flavobacteriia</taxon>
        <taxon>Flavobacteriales</taxon>
        <taxon>Flavobacteriaceae</taxon>
        <taxon>Flavobacterium</taxon>
    </lineage>
</organism>
<dbReference type="Proteomes" id="UP001319865">
    <property type="component" value="Chromosome"/>
</dbReference>
<sequence>MRKINFNQVIKLNSIVILFVLIGFDNGYSQTIANKTPTMFWEKVQFGGGFGLNLGSGYTEIAIAPSAIYPLNRYISVGSGLIGSYTRLKNQYSSSIYGVSAISLFNPIEKIQLSLELEQIRVNTTSSFISNQVSRKYWNTGLYVGAGYRNGNVTLGARYNLLFDKNESTYSDALMPFIRFYF</sequence>
<gene>
    <name evidence="1" type="ORF">GENT11_07550</name>
</gene>
<proteinExistence type="predicted"/>
<dbReference type="RefSeq" id="WP_229331222.1">
    <property type="nucleotide sequence ID" value="NZ_AP025183.1"/>
</dbReference>
<reference evidence="1 2" key="2">
    <citation type="journal article" date="2022" name="Microorganisms">
        <title>Complete Genome Sequences of Two Flavobacterium ammonificans Strains and a Flavobacterium ammoniigenes Strain of Ammonifying Bacterioplankton Isolated from Surface River Water.</title>
        <authorList>
            <person name="Suda W."/>
            <person name="Ogata Y."/>
            <person name="Shindo C."/>
            <person name="Watanabe K."/>
        </authorList>
    </citation>
    <scope>NUCLEOTIDE SEQUENCE [LARGE SCALE GENOMIC DNA]</scope>
    <source>
        <strain evidence="1 2">GENT11</strain>
    </source>
</reference>
<evidence type="ECO:0008006" key="3">
    <source>
        <dbReference type="Google" id="ProtNLM"/>
    </source>
</evidence>
<keyword evidence="2" id="KW-1185">Reference proteome</keyword>
<evidence type="ECO:0000313" key="2">
    <source>
        <dbReference type="Proteomes" id="UP001319865"/>
    </source>
</evidence>
<reference evidence="1 2" key="1">
    <citation type="journal article" date="2022" name="Int. J. Syst. Evol. Microbiol.">
        <title>Flavobacterium ammonificans sp. nov. and Flavobacterium ammoniigenes sp. nov., ammonifying bacteria isolated from surface river water.</title>
        <authorList>
            <person name="Watanabe K."/>
            <person name="Kitamura T."/>
            <person name="Ogata Y."/>
            <person name="Shindo C."/>
            <person name="Suda W."/>
        </authorList>
    </citation>
    <scope>NUCLEOTIDE SEQUENCE [LARGE SCALE GENOMIC DNA]</scope>
    <source>
        <strain evidence="1 2">GENT11</strain>
    </source>
</reference>
<protein>
    <recommendedName>
        <fullName evidence="3">Alpha-ketoglutarate decarboxylase</fullName>
    </recommendedName>
</protein>
<evidence type="ECO:0000313" key="1">
    <source>
        <dbReference type="EMBL" id="BDB52443.1"/>
    </source>
</evidence>
<accession>A0ABN6KTH7</accession>
<name>A0ABN6KTH7_9FLAO</name>